<evidence type="ECO:0000313" key="1">
    <source>
        <dbReference type="EMBL" id="OTN82223.1"/>
    </source>
</evidence>
<protein>
    <submittedName>
        <fullName evidence="1">Uncharacterized protein</fullName>
    </submittedName>
</protein>
<dbReference type="Proteomes" id="UP000194885">
    <property type="component" value="Unassembled WGS sequence"/>
</dbReference>
<name>A0A242ANQ3_ENTFC</name>
<sequence length="140" mass="15535">MKNKFILSLGILTIGISVTGTTIPTFADSANEPTTVVDNNQELTPLDRDGIAIGSPTNDLTVTENYLIVSPLLARAASKTIRVTGTMIFDKVGWPSRPPQSRNWKEKRNGYWYYGKLYLQSYKSAGNNWIATYSGTLTRK</sequence>
<dbReference type="EMBL" id="NGKW01000055">
    <property type="protein sequence ID" value="OTN82223.1"/>
    <property type="molecule type" value="Genomic_DNA"/>
</dbReference>
<evidence type="ECO:0000313" key="2">
    <source>
        <dbReference type="Proteomes" id="UP000194885"/>
    </source>
</evidence>
<organism evidence="1 2">
    <name type="scientific">Enterococcus faecium</name>
    <name type="common">Streptococcus faecium</name>
    <dbReference type="NCBI Taxonomy" id="1352"/>
    <lineage>
        <taxon>Bacteria</taxon>
        <taxon>Bacillati</taxon>
        <taxon>Bacillota</taxon>
        <taxon>Bacilli</taxon>
        <taxon>Lactobacillales</taxon>
        <taxon>Enterococcaceae</taxon>
        <taxon>Enterococcus</taxon>
    </lineage>
</organism>
<dbReference type="RefSeq" id="WP_086324091.1">
    <property type="nucleotide sequence ID" value="NZ_JADBBV010000026.1"/>
</dbReference>
<proteinExistence type="predicted"/>
<dbReference type="AlphaFoldDB" id="A0A242ANQ3"/>
<gene>
    <name evidence="1" type="ORF">A5810_003241</name>
</gene>
<accession>A0A242ANQ3</accession>
<reference evidence="1 2" key="1">
    <citation type="submission" date="2017-05" db="EMBL/GenBank/DDBJ databases">
        <title>The Genome Sequence of Enterococcus faecium 7H8_DIV0219.</title>
        <authorList>
            <consortium name="The Broad Institute Genomics Platform"/>
            <consortium name="The Broad Institute Genomic Center for Infectious Diseases"/>
            <person name="Earl A."/>
            <person name="Manson A."/>
            <person name="Schwartman J."/>
            <person name="Gilmore M."/>
            <person name="Abouelleil A."/>
            <person name="Cao P."/>
            <person name="Chapman S."/>
            <person name="Cusick C."/>
            <person name="Shea T."/>
            <person name="Young S."/>
            <person name="Neafsey D."/>
            <person name="Nusbaum C."/>
            <person name="Birren B."/>
        </authorList>
    </citation>
    <scope>NUCLEOTIDE SEQUENCE [LARGE SCALE GENOMIC DNA]</scope>
    <source>
        <strain evidence="1 2">7H8_DIV0219</strain>
    </source>
</reference>
<comment type="caution">
    <text evidence="1">The sequence shown here is derived from an EMBL/GenBank/DDBJ whole genome shotgun (WGS) entry which is preliminary data.</text>
</comment>